<dbReference type="Proteomes" id="UP000238924">
    <property type="component" value="Unassembled WGS sequence"/>
</dbReference>
<dbReference type="Pfam" id="PF07659">
    <property type="entry name" value="DUF1599"/>
    <property type="match status" value="1"/>
</dbReference>
<feature type="domain" description="Nucleotide modification associated" evidence="1">
    <location>
        <begin position="21"/>
        <end position="85"/>
    </location>
</feature>
<evidence type="ECO:0000313" key="2">
    <source>
        <dbReference type="EMBL" id="PPS20982.1"/>
    </source>
</evidence>
<dbReference type="RefSeq" id="WP_013113842.1">
    <property type="nucleotide sequence ID" value="NZ_JJMJ01000246.1"/>
</dbReference>
<reference evidence="2 3" key="1">
    <citation type="submission" date="2014-04" db="EMBL/GenBank/DDBJ databases">
        <title>Whole genome sequence of 'Brachyspira hampsonii' D13-03603F2.</title>
        <authorList>
            <person name="Patterson A.H."/>
            <person name="Chaban B."/>
            <person name="Fernando C."/>
            <person name="Harding J.C."/>
            <person name="Hill J.E."/>
        </authorList>
    </citation>
    <scope>NUCLEOTIDE SEQUENCE [LARGE SCALE GENOMIC DNA]</scope>
    <source>
        <strain evidence="2 3">D13-03603F2</strain>
    </source>
</reference>
<name>A0ABX5B2V5_9SPIR</name>
<proteinExistence type="predicted"/>
<gene>
    <name evidence="2" type="ORF">DJ52_13640</name>
</gene>
<dbReference type="InterPro" id="IPR011630">
    <property type="entry name" value="DUF1599"/>
</dbReference>
<keyword evidence="3" id="KW-1185">Reference proteome</keyword>
<accession>A0ABX5B2V5</accession>
<comment type="caution">
    <text evidence="2">The sequence shown here is derived from an EMBL/GenBank/DDBJ whole genome shotgun (WGS) entry which is preliminary data.</text>
</comment>
<evidence type="ECO:0000259" key="1">
    <source>
        <dbReference type="Pfam" id="PF07659"/>
    </source>
</evidence>
<protein>
    <recommendedName>
        <fullName evidence="1">Nucleotide modification associated domain-containing protein</fullName>
    </recommendedName>
</protein>
<organism evidence="2 3">
    <name type="scientific">Brachyspira murdochii</name>
    <dbReference type="NCBI Taxonomy" id="84378"/>
    <lineage>
        <taxon>Bacteria</taxon>
        <taxon>Pseudomonadati</taxon>
        <taxon>Spirochaetota</taxon>
        <taxon>Spirochaetia</taxon>
        <taxon>Brachyspirales</taxon>
        <taxon>Brachyspiraceae</taxon>
        <taxon>Brachyspira</taxon>
    </lineage>
</organism>
<evidence type="ECO:0000313" key="3">
    <source>
        <dbReference type="Proteomes" id="UP000238924"/>
    </source>
</evidence>
<dbReference type="EMBL" id="JJMJ01000246">
    <property type="protein sequence ID" value="PPS20982.1"/>
    <property type="molecule type" value="Genomic_DNA"/>
</dbReference>
<sequence length="96" mass="10996">MNKEDLIINECEELKNLLIKKNKDYGNSYDKTLHEYGISIGLIRIEDKLNRLKTLILSKEKPMVEESIIDTVFDIAGYAVLFSIYLKEQGSNKGGK</sequence>